<comment type="pathway">
    <text evidence="2 8">Cofactor biosynthesis; biotin biosynthesis.</text>
</comment>
<keyword evidence="4 8" id="KW-0489">Methyltransferase</keyword>
<organism evidence="10 11">
    <name type="scientific">Geoalkalibacter halelectricus</name>
    <dbReference type="NCBI Taxonomy" id="2847045"/>
    <lineage>
        <taxon>Bacteria</taxon>
        <taxon>Pseudomonadati</taxon>
        <taxon>Thermodesulfobacteriota</taxon>
        <taxon>Desulfuromonadia</taxon>
        <taxon>Desulfuromonadales</taxon>
        <taxon>Geoalkalibacteraceae</taxon>
        <taxon>Geoalkalibacter</taxon>
    </lineage>
</organism>
<dbReference type="EMBL" id="CP092109">
    <property type="protein sequence ID" value="UWZ80994.1"/>
    <property type="molecule type" value="Genomic_DNA"/>
</dbReference>
<evidence type="ECO:0000256" key="8">
    <source>
        <dbReference type="HAMAP-Rule" id="MF_00835"/>
    </source>
</evidence>
<evidence type="ECO:0000256" key="1">
    <source>
        <dbReference type="ARBA" id="ARBA00000852"/>
    </source>
</evidence>
<sequence length="267" mass="29305">MSAVLVQRVREHFSCHAEEYDRFARVQKIVAARLVAQASPLIPAGRVLDVGTGTGEVARCLRERDPGRPLLVCDLAPGMTRHAVASLPNALAADGDAQSLPFVAGVFAGVLSASVYQWMNDLPEAFREARRVLADEGLFAFALFGEGTLFELRASHRQAVAEMQPGGCSHVQEFPSRQGVAAALEAGGFRILRLWSENEVEWHETVPDLLRALKKIGAQNASDQRPPGLASRRVMQRMNDIYRARFAHEGRIPATYEVIYGLACKGW</sequence>
<gene>
    <name evidence="8" type="primary">bioC</name>
    <name evidence="10" type="ORF">L9S41_06260</name>
</gene>
<dbReference type="RefSeq" id="WP_260749362.1">
    <property type="nucleotide sequence ID" value="NZ_CP092109.1"/>
</dbReference>
<keyword evidence="5 8" id="KW-0808">Transferase</keyword>
<dbReference type="InterPro" id="IPR029063">
    <property type="entry name" value="SAM-dependent_MTases_sf"/>
</dbReference>
<dbReference type="Proteomes" id="UP001060414">
    <property type="component" value="Chromosome"/>
</dbReference>
<evidence type="ECO:0000313" key="11">
    <source>
        <dbReference type="Proteomes" id="UP001060414"/>
    </source>
</evidence>
<comment type="similarity">
    <text evidence="8">Belongs to the methyltransferase superfamily.</text>
</comment>
<dbReference type="GO" id="GO:0008168">
    <property type="term" value="F:methyltransferase activity"/>
    <property type="evidence" value="ECO:0007669"/>
    <property type="project" value="UniProtKB-KW"/>
</dbReference>
<name>A0ABY5ZQ85_9BACT</name>
<evidence type="ECO:0000259" key="9">
    <source>
        <dbReference type="Pfam" id="PF08241"/>
    </source>
</evidence>
<evidence type="ECO:0000256" key="6">
    <source>
        <dbReference type="ARBA" id="ARBA00022691"/>
    </source>
</evidence>
<evidence type="ECO:0000256" key="7">
    <source>
        <dbReference type="ARBA" id="ARBA00022756"/>
    </source>
</evidence>
<keyword evidence="11" id="KW-1185">Reference proteome</keyword>
<dbReference type="InterPro" id="IPR050602">
    <property type="entry name" value="Malonyl-ACP_OMT"/>
</dbReference>
<evidence type="ECO:0000256" key="2">
    <source>
        <dbReference type="ARBA" id="ARBA00004746"/>
    </source>
</evidence>
<keyword evidence="7 8" id="KW-0093">Biotin biosynthesis</keyword>
<comment type="function">
    <text evidence="8">Converts the free carboxyl group of a malonyl-thioester to its methyl ester by transfer of a methyl group from S-adenosyl-L-methionine (SAM). It allows to synthesize pimeloyl-ACP via the fatty acid synthetic pathway.</text>
</comment>
<dbReference type="InterPro" id="IPR013216">
    <property type="entry name" value="Methyltransf_11"/>
</dbReference>
<dbReference type="CDD" id="cd02440">
    <property type="entry name" value="AdoMet_MTases"/>
    <property type="match status" value="1"/>
</dbReference>
<dbReference type="PANTHER" id="PTHR13090:SF1">
    <property type="entry name" value="ARGININE-HYDROXYLASE NDUFAF5, MITOCHONDRIAL"/>
    <property type="match status" value="1"/>
</dbReference>
<reference evidence="10" key="1">
    <citation type="journal article" date="2022" name="Environ. Microbiol.">
        <title>Geoalkalibacter halelectricus SAP #1 sp. nov. possessing extracellular electron transfer and mineral#reducing capabilities from a haloalkaline environment.</title>
        <authorList>
            <person name="Yadav S."/>
            <person name="Singh R."/>
            <person name="Sundharam S.S."/>
            <person name="Chaudhary S."/>
            <person name="Krishnamurthi S."/>
            <person name="Patil S.A."/>
        </authorList>
    </citation>
    <scope>NUCLEOTIDE SEQUENCE</scope>
    <source>
        <strain evidence="10">SAP-1</strain>
    </source>
</reference>
<protein>
    <recommendedName>
        <fullName evidence="3 8">Malonyl-[acyl-carrier protein] O-methyltransferase</fullName>
        <shortName evidence="8">Malonyl-ACP O-methyltransferase</shortName>
        <ecNumber evidence="3 8">2.1.1.197</ecNumber>
    </recommendedName>
    <alternativeName>
        <fullName evidence="8">Biotin synthesis protein BioC</fullName>
    </alternativeName>
</protein>
<proteinExistence type="inferred from homology"/>
<comment type="catalytic activity">
    <reaction evidence="1 8">
        <text>malonyl-[ACP] + S-adenosyl-L-methionine = malonyl-[ACP] methyl ester + S-adenosyl-L-homocysteine</text>
        <dbReference type="Rhea" id="RHEA:17105"/>
        <dbReference type="Rhea" id="RHEA-COMP:9623"/>
        <dbReference type="Rhea" id="RHEA-COMP:9954"/>
        <dbReference type="ChEBI" id="CHEBI:57856"/>
        <dbReference type="ChEBI" id="CHEBI:59789"/>
        <dbReference type="ChEBI" id="CHEBI:78449"/>
        <dbReference type="ChEBI" id="CHEBI:78845"/>
        <dbReference type="EC" id="2.1.1.197"/>
    </reaction>
</comment>
<dbReference type="Pfam" id="PF08241">
    <property type="entry name" value="Methyltransf_11"/>
    <property type="match status" value="1"/>
</dbReference>
<accession>A0ABY5ZQ85</accession>
<dbReference type="HAMAP" id="MF_00835">
    <property type="entry name" value="BioC"/>
    <property type="match status" value="1"/>
</dbReference>
<evidence type="ECO:0000256" key="5">
    <source>
        <dbReference type="ARBA" id="ARBA00022679"/>
    </source>
</evidence>
<dbReference type="GO" id="GO:0032259">
    <property type="term" value="P:methylation"/>
    <property type="evidence" value="ECO:0007669"/>
    <property type="project" value="UniProtKB-KW"/>
</dbReference>
<dbReference type="Gene3D" id="3.40.50.150">
    <property type="entry name" value="Vaccinia Virus protein VP39"/>
    <property type="match status" value="1"/>
</dbReference>
<evidence type="ECO:0000256" key="4">
    <source>
        <dbReference type="ARBA" id="ARBA00022603"/>
    </source>
</evidence>
<evidence type="ECO:0000256" key="3">
    <source>
        <dbReference type="ARBA" id="ARBA00012327"/>
    </source>
</evidence>
<dbReference type="PANTHER" id="PTHR13090">
    <property type="entry name" value="ARGININE-HYDROXYLASE NDUFAF5, MITOCHONDRIAL"/>
    <property type="match status" value="1"/>
</dbReference>
<keyword evidence="6 8" id="KW-0949">S-adenosyl-L-methionine</keyword>
<dbReference type="InterPro" id="IPR011814">
    <property type="entry name" value="BioC"/>
</dbReference>
<dbReference type="SUPFAM" id="SSF53335">
    <property type="entry name" value="S-adenosyl-L-methionine-dependent methyltransferases"/>
    <property type="match status" value="1"/>
</dbReference>
<dbReference type="EC" id="2.1.1.197" evidence="3 8"/>
<evidence type="ECO:0000313" key="10">
    <source>
        <dbReference type="EMBL" id="UWZ80994.1"/>
    </source>
</evidence>
<feature type="domain" description="Methyltransferase type 11" evidence="9">
    <location>
        <begin position="48"/>
        <end position="141"/>
    </location>
</feature>